<dbReference type="InterPro" id="IPR041698">
    <property type="entry name" value="Methyltransf_25"/>
</dbReference>
<proteinExistence type="predicted"/>
<organism evidence="1 2">
    <name type="scientific">Bradymonas sediminis</name>
    <dbReference type="NCBI Taxonomy" id="1548548"/>
    <lineage>
        <taxon>Bacteria</taxon>
        <taxon>Deltaproteobacteria</taxon>
        <taxon>Bradymonadales</taxon>
        <taxon>Bradymonadaceae</taxon>
        <taxon>Bradymonas</taxon>
    </lineage>
</organism>
<evidence type="ECO:0000313" key="1">
    <source>
        <dbReference type="EMBL" id="AWV88998.1"/>
    </source>
</evidence>
<dbReference type="InterPro" id="IPR029063">
    <property type="entry name" value="SAM-dependent_MTases_sf"/>
</dbReference>
<dbReference type="Proteomes" id="UP000249799">
    <property type="component" value="Chromosome"/>
</dbReference>
<evidence type="ECO:0000313" key="2">
    <source>
        <dbReference type="Proteomes" id="UP000249799"/>
    </source>
</evidence>
<name>A0A2Z4FJZ2_9DELT</name>
<protein>
    <submittedName>
        <fullName evidence="1">Uncharacterized protein</fullName>
    </submittedName>
</protein>
<dbReference type="RefSeq" id="WP_111333134.1">
    <property type="nucleotide sequence ID" value="NZ_CP030032.1"/>
</dbReference>
<dbReference type="CDD" id="cd02440">
    <property type="entry name" value="AdoMet_MTases"/>
    <property type="match status" value="1"/>
</dbReference>
<dbReference type="KEGG" id="bsed:DN745_06445"/>
<dbReference type="Gene3D" id="3.40.50.150">
    <property type="entry name" value="Vaccinia Virus protein VP39"/>
    <property type="match status" value="1"/>
</dbReference>
<dbReference type="SUPFAM" id="SSF53335">
    <property type="entry name" value="S-adenosyl-L-methionine-dependent methyltransferases"/>
    <property type="match status" value="1"/>
</dbReference>
<dbReference type="Pfam" id="PF13649">
    <property type="entry name" value="Methyltransf_25"/>
    <property type="match status" value="1"/>
</dbReference>
<dbReference type="AlphaFoldDB" id="A0A2Z4FJZ2"/>
<sequence length="253" mass="28575">MRIQRTNDPQDEQLFDGPANRAAQPKTHHDFGPWFHNLHLPDGDQTSPRHPMGDYPASAWAKIRRALPESLEDWSVLNVGCNGGYFCLELAALGARVLGCDRDPHCVHQAQWAAEQFGLSDRIKFRQMHVYEIARSAERYDLVLFMGAFYELRYPALALDIMAERADKTLIFQPFSSISPFKNQNSAPMQLSTLEGLGFEVSSMGQDEIFICQRHPDSSALPQAWDPQCAAEIAAAVGPRYHRIERPARPLKN</sequence>
<reference evidence="1 2" key="1">
    <citation type="submission" date="2018-06" db="EMBL/GenBank/DDBJ databases">
        <title>Lujinxingia sediminis gen. nov. sp. nov., a new facultative anaerobic member of the class Deltaproteobacteria, and proposal of Lujinxingaceae fam. nov.</title>
        <authorList>
            <person name="Guo L.-Y."/>
            <person name="Li C.-M."/>
            <person name="Wang S."/>
            <person name="Du Z.-J."/>
        </authorList>
    </citation>
    <scope>NUCLEOTIDE SEQUENCE [LARGE SCALE GENOMIC DNA]</scope>
    <source>
        <strain evidence="1 2">FA350</strain>
    </source>
</reference>
<gene>
    <name evidence="1" type="ORF">DN745_06445</name>
</gene>
<keyword evidence="2" id="KW-1185">Reference proteome</keyword>
<dbReference type="EMBL" id="CP030032">
    <property type="protein sequence ID" value="AWV88998.1"/>
    <property type="molecule type" value="Genomic_DNA"/>
</dbReference>
<dbReference type="OrthoDB" id="9765084at2"/>
<accession>A0A2Z4FJZ2</accession>